<comment type="subcellular location">
    <subcellularLocation>
        <location evidence="1">Cell inner membrane</location>
        <topology evidence="1">Single-pass membrane protein</topology>
        <orientation evidence="1">Periplasmic side</orientation>
    </subcellularLocation>
</comment>
<keyword evidence="3" id="KW-0813">Transport</keyword>
<dbReference type="AlphaFoldDB" id="A0A1M5K5M2"/>
<accession>A0A1M5K5M2</accession>
<organism evidence="12 13">
    <name type="scientific">Chryseolinea serpens</name>
    <dbReference type="NCBI Taxonomy" id="947013"/>
    <lineage>
        <taxon>Bacteria</taxon>
        <taxon>Pseudomonadati</taxon>
        <taxon>Bacteroidota</taxon>
        <taxon>Cytophagia</taxon>
        <taxon>Cytophagales</taxon>
        <taxon>Fulvivirgaceae</taxon>
        <taxon>Chryseolinea</taxon>
    </lineage>
</organism>
<dbReference type="OrthoDB" id="9812355at2"/>
<feature type="compositionally biased region" description="Basic and acidic residues" evidence="10">
    <location>
        <begin position="1"/>
        <end position="15"/>
    </location>
</feature>
<evidence type="ECO:0000256" key="8">
    <source>
        <dbReference type="ARBA" id="ARBA00022989"/>
    </source>
</evidence>
<feature type="region of interest" description="Disordered" evidence="10">
    <location>
        <begin position="1"/>
        <end position="21"/>
    </location>
</feature>
<proteinExistence type="inferred from homology"/>
<evidence type="ECO:0000256" key="3">
    <source>
        <dbReference type="ARBA" id="ARBA00022448"/>
    </source>
</evidence>
<keyword evidence="8" id="KW-1133">Transmembrane helix</keyword>
<keyword evidence="7" id="KW-0653">Protein transport</keyword>
<dbReference type="InterPro" id="IPR037682">
    <property type="entry name" value="TonB_C"/>
</dbReference>
<sequence length="197" mass="22059">MEHEGDYRDGDEQGTHRYYYPDAKPRMETTTDAKYNTVYKHFWSPEGVEMLPGGKGTILVRTNSERHFFHVIVNSVTEATFAVQLSNQDTVFAMTTNPGEYKGGMNALAKDIGRTLHYPASARRGGKEGTVFVSMVIRKDGKLADTSVLKGFDPECDAEALRTINALDNWKPGLFEGKPVNSQFVMPIKFKLSGSRR</sequence>
<dbReference type="NCBIfam" id="TIGR01352">
    <property type="entry name" value="tonB_Cterm"/>
    <property type="match status" value="1"/>
</dbReference>
<dbReference type="GO" id="GO:0031992">
    <property type="term" value="F:energy transducer activity"/>
    <property type="evidence" value="ECO:0007669"/>
    <property type="project" value="TreeGrafter"/>
</dbReference>
<dbReference type="GO" id="GO:0015031">
    <property type="term" value="P:protein transport"/>
    <property type="evidence" value="ECO:0007669"/>
    <property type="project" value="UniProtKB-KW"/>
</dbReference>
<dbReference type="InterPro" id="IPR051045">
    <property type="entry name" value="TonB-dependent_transducer"/>
</dbReference>
<evidence type="ECO:0000256" key="2">
    <source>
        <dbReference type="ARBA" id="ARBA00006555"/>
    </source>
</evidence>
<dbReference type="InterPro" id="IPR006260">
    <property type="entry name" value="TonB/TolA_C"/>
</dbReference>
<dbReference type="Proteomes" id="UP000184212">
    <property type="component" value="Unassembled WGS sequence"/>
</dbReference>
<dbReference type="SUPFAM" id="SSF74653">
    <property type="entry name" value="TolA/TonB C-terminal domain"/>
    <property type="match status" value="1"/>
</dbReference>
<dbReference type="GO" id="GO:0098797">
    <property type="term" value="C:plasma membrane protein complex"/>
    <property type="evidence" value="ECO:0007669"/>
    <property type="project" value="TreeGrafter"/>
</dbReference>
<evidence type="ECO:0000256" key="5">
    <source>
        <dbReference type="ARBA" id="ARBA00022519"/>
    </source>
</evidence>
<dbReference type="STRING" id="947013.SAMN04488109_0460"/>
<evidence type="ECO:0000259" key="11">
    <source>
        <dbReference type="PROSITE" id="PS52015"/>
    </source>
</evidence>
<evidence type="ECO:0000256" key="1">
    <source>
        <dbReference type="ARBA" id="ARBA00004383"/>
    </source>
</evidence>
<dbReference type="PROSITE" id="PS52015">
    <property type="entry name" value="TONB_CTD"/>
    <property type="match status" value="1"/>
</dbReference>
<dbReference type="PANTHER" id="PTHR33446:SF2">
    <property type="entry name" value="PROTEIN TONB"/>
    <property type="match status" value="1"/>
</dbReference>
<dbReference type="PANTHER" id="PTHR33446">
    <property type="entry name" value="PROTEIN TONB-RELATED"/>
    <property type="match status" value="1"/>
</dbReference>
<keyword evidence="9" id="KW-0472">Membrane</keyword>
<dbReference type="RefSeq" id="WP_143164734.1">
    <property type="nucleotide sequence ID" value="NZ_FQWQ01000001.1"/>
</dbReference>
<evidence type="ECO:0000256" key="4">
    <source>
        <dbReference type="ARBA" id="ARBA00022475"/>
    </source>
</evidence>
<keyword evidence="5" id="KW-0997">Cell inner membrane</keyword>
<evidence type="ECO:0000313" key="12">
    <source>
        <dbReference type="EMBL" id="SHG48137.1"/>
    </source>
</evidence>
<keyword evidence="4" id="KW-1003">Cell membrane</keyword>
<comment type="similarity">
    <text evidence="2">Belongs to the TonB family.</text>
</comment>
<name>A0A1M5K5M2_9BACT</name>
<keyword evidence="13" id="KW-1185">Reference proteome</keyword>
<feature type="domain" description="TonB C-terminal" evidence="11">
    <location>
        <begin position="103"/>
        <end position="197"/>
    </location>
</feature>
<evidence type="ECO:0000256" key="10">
    <source>
        <dbReference type="SAM" id="MobiDB-lite"/>
    </source>
</evidence>
<gene>
    <name evidence="12" type="ORF">SAMN04488109_0460</name>
</gene>
<evidence type="ECO:0000313" key="13">
    <source>
        <dbReference type="Proteomes" id="UP000184212"/>
    </source>
</evidence>
<dbReference type="EMBL" id="FQWQ01000001">
    <property type="protein sequence ID" value="SHG48137.1"/>
    <property type="molecule type" value="Genomic_DNA"/>
</dbReference>
<evidence type="ECO:0000256" key="7">
    <source>
        <dbReference type="ARBA" id="ARBA00022927"/>
    </source>
</evidence>
<dbReference type="GO" id="GO:0055085">
    <property type="term" value="P:transmembrane transport"/>
    <property type="evidence" value="ECO:0007669"/>
    <property type="project" value="InterPro"/>
</dbReference>
<reference evidence="12 13" key="1">
    <citation type="submission" date="2016-11" db="EMBL/GenBank/DDBJ databases">
        <authorList>
            <person name="Jaros S."/>
            <person name="Januszkiewicz K."/>
            <person name="Wedrychowicz H."/>
        </authorList>
    </citation>
    <scope>NUCLEOTIDE SEQUENCE [LARGE SCALE GENOMIC DNA]</scope>
    <source>
        <strain evidence="12 13">DSM 24574</strain>
    </source>
</reference>
<evidence type="ECO:0000256" key="9">
    <source>
        <dbReference type="ARBA" id="ARBA00023136"/>
    </source>
</evidence>
<evidence type="ECO:0000256" key="6">
    <source>
        <dbReference type="ARBA" id="ARBA00022692"/>
    </source>
</evidence>
<keyword evidence="6" id="KW-0812">Transmembrane</keyword>
<protein>
    <submittedName>
        <fullName evidence="12">TonB family C-terminal domain-containing protein</fullName>
    </submittedName>
</protein>
<dbReference type="Gene3D" id="3.30.1150.10">
    <property type="match status" value="1"/>
</dbReference>
<dbReference type="Pfam" id="PF03544">
    <property type="entry name" value="TonB_C"/>
    <property type="match status" value="1"/>
</dbReference>